<feature type="domain" description="Calcineurin-like phosphoesterase" evidence="2">
    <location>
        <begin position="6"/>
        <end position="164"/>
    </location>
</feature>
<dbReference type="AlphaFoldDB" id="A0A1W1HGE1"/>
<reference evidence="3 4" key="1">
    <citation type="submission" date="2017-03" db="EMBL/GenBank/DDBJ databases">
        <authorList>
            <person name="Afonso C.L."/>
            <person name="Miller P.J."/>
            <person name="Scott M.A."/>
            <person name="Spackman E."/>
            <person name="Goraichik I."/>
            <person name="Dimitrov K.M."/>
            <person name="Suarez D.L."/>
            <person name="Swayne D.E."/>
        </authorList>
    </citation>
    <scope>NUCLEOTIDE SEQUENCE [LARGE SCALE GENOMIC DNA]</scope>
    <source>
        <strain evidence="3">PRJEB14757</strain>
    </source>
</reference>
<protein>
    <recommendedName>
        <fullName evidence="2">Calcineurin-like phosphoesterase domain-containing protein</fullName>
    </recommendedName>
</protein>
<dbReference type="InterPro" id="IPR011152">
    <property type="entry name" value="Pesterase_MJ0912"/>
</dbReference>
<organism evidence="3 4">
    <name type="scientific">Desulfamplus magnetovallimortis</name>
    <dbReference type="NCBI Taxonomy" id="1246637"/>
    <lineage>
        <taxon>Bacteria</taxon>
        <taxon>Pseudomonadati</taxon>
        <taxon>Thermodesulfobacteriota</taxon>
        <taxon>Desulfobacteria</taxon>
        <taxon>Desulfobacterales</taxon>
        <taxon>Desulfobacteraceae</taxon>
        <taxon>Desulfamplus</taxon>
    </lineage>
</organism>
<dbReference type="Proteomes" id="UP000191931">
    <property type="component" value="Unassembled WGS sequence"/>
</dbReference>
<dbReference type="InterPro" id="IPR029052">
    <property type="entry name" value="Metallo-depent_PP-like"/>
</dbReference>
<dbReference type="PIRSF" id="PIRSF000883">
    <property type="entry name" value="Pesterase_MJ0912"/>
    <property type="match status" value="1"/>
</dbReference>
<dbReference type="InterPro" id="IPR050126">
    <property type="entry name" value="Ap4A_hydrolase"/>
</dbReference>
<dbReference type="GO" id="GO:0005737">
    <property type="term" value="C:cytoplasm"/>
    <property type="evidence" value="ECO:0007669"/>
    <property type="project" value="TreeGrafter"/>
</dbReference>
<evidence type="ECO:0000256" key="1">
    <source>
        <dbReference type="SAM" id="MobiDB-lite"/>
    </source>
</evidence>
<dbReference type="EMBL" id="FWEV01000278">
    <property type="protein sequence ID" value="SLM31581.1"/>
    <property type="molecule type" value="Genomic_DNA"/>
</dbReference>
<evidence type="ECO:0000259" key="2">
    <source>
        <dbReference type="Pfam" id="PF00149"/>
    </source>
</evidence>
<dbReference type="STRING" id="1246637.MTBBW1_370005"/>
<name>A0A1W1HGE1_9BACT</name>
<feature type="region of interest" description="Disordered" evidence="1">
    <location>
        <begin position="172"/>
        <end position="216"/>
    </location>
</feature>
<feature type="compositionally biased region" description="Polar residues" evidence="1">
    <location>
        <begin position="176"/>
        <end position="189"/>
    </location>
</feature>
<dbReference type="CDD" id="cd00838">
    <property type="entry name" value="MPP_superfamily"/>
    <property type="match status" value="1"/>
</dbReference>
<dbReference type="Gene3D" id="3.60.21.10">
    <property type="match status" value="1"/>
</dbReference>
<dbReference type="OrthoDB" id="9813918at2"/>
<dbReference type="InterPro" id="IPR004843">
    <property type="entry name" value="Calcineurin-like_PHP"/>
</dbReference>
<dbReference type="SUPFAM" id="SSF56300">
    <property type="entry name" value="Metallo-dependent phosphatases"/>
    <property type="match status" value="1"/>
</dbReference>
<keyword evidence="4" id="KW-1185">Reference proteome</keyword>
<evidence type="ECO:0000313" key="4">
    <source>
        <dbReference type="Proteomes" id="UP000191931"/>
    </source>
</evidence>
<evidence type="ECO:0000313" key="3">
    <source>
        <dbReference type="EMBL" id="SLM31581.1"/>
    </source>
</evidence>
<dbReference type="RefSeq" id="WP_080800457.1">
    <property type="nucleotide sequence ID" value="NZ_LT828541.1"/>
</dbReference>
<sequence length="285" mass="32011">MGKNSKTAIISDIHSNLEALDAVLDDIDNAGINNVISLGDQIGYGADPEAVIQRLIERKVICTLGNHELALIDDRYLKRFNKEAALTIDMHRNRLSSDSMKFISEMPRLIVSHGGRFLHGTPPDSITEYVSRISEKRLTRIMAFLKQSIAFTGHTHLMQWFELYNDKSQQDDAFETKSTPESAQSSQLSEKCRPGTESSSHGSVLKKGSFEPNDPSPLTLDPACRYLVNAGSIGQPRDHCWKAKYVIWDRDEGVILPRYIEYDNTTAAEKIEKTGLPARFARQLM</sequence>
<proteinExistence type="predicted"/>
<dbReference type="PANTHER" id="PTHR42850">
    <property type="entry name" value="METALLOPHOSPHOESTERASE"/>
    <property type="match status" value="1"/>
</dbReference>
<dbReference type="Pfam" id="PF00149">
    <property type="entry name" value="Metallophos"/>
    <property type="match status" value="1"/>
</dbReference>
<dbReference type="GO" id="GO:0016791">
    <property type="term" value="F:phosphatase activity"/>
    <property type="evidence" value="ECO:0007669"/>
    <property type="project" value="TreeGrafter"/>
</dbReference>
<accession>A0A1W1HGE1</accession>
<dbReference type="PANTHER" id="PTHR42850:SF2">
    <property type="entry name" value="BLL5683 PROTEIN"/>
    <property type="match status" value="1"/>
</dbReference>
<gene>
    <name evidence="3" type="ORF">MTBBW1_370005</name>
</gene>